<dbReference type="Pfam" id="PF07992">
    <property type="entry name" value="Pyr_redox_2"/>
    <property type="match status" value="1"/>
</dbReference>
<reference evidence="5 6" key="1">
    <citation type="submission" date="2020-11" db="EMBL/GenBank/DDBJ databases">
        <title>Description of Pontivivens ytuae sp. nov. isolated from deep sea sediment of Mariana Trench.</title>
        <authorList>
            <person name="Wang Z."/>
            <person name="Sun Q.-L."/>
            <person name="Xu X.-D."/>
            <person name="Tang Y.-Z."/>
            <person name="Zhang J."/>
        </authorList>
    </citation>
    <scope>NUCLEOTIDE SEQUENCE [LARGE SCALE GENOMIC DNA]</scope>
    <source>
        <strain evidence="5 6">MT2928</strain>
    </source>
</reference>
<dbReference type="RefSeq" id="WP_196103659.1">
    <property type="nucleotide sequence ID" value="NZ_CP064942.1"/>
</dbReference>
<evidence type="ECO:0000313" key="6">
    <source>
        <dbReference type="Proteomes" id="UP000594800"/>
    </source>
</evidence>
<evidence type="ECO:0000259" key="4">
    <source>
        <dbReference type="Pfam" id="PF07992"/>
    </source>
</evidence>
<dbReference type="EMBL" id="CP064942">
    <property type="protein sequence ID" value="QPH54450.1"/>
    <property type="molecule type" value="Genomic_DNA"/>
</dbReference>
<keyword evidence="6" id="KW-1185">Reference proteome</keyword>
<dbReference type="InterPro" id="IPR036188">
    <property type="entry name" value="FAD/NAD-bd_sf"/>
</dbReference>
<dbReference type="PRINTS" id="PR00368">
    <property type="entry name" value="FADPNR"/>
</dbReference>
<protein>
    <recommendedName>
        <fullName evidence="1">Thioredoxin reductase</fullName>
    </recommendedName>
</protein>
<dbReference type="PANTHER" id="PTHR48105">
    <property type="entry name" value="THIOREDOXIN REDUCTASE 1-RELATED-RELATED"/>
    <property type="match status" value="1"/>
</dbReference>
<evidence type="ECO:0000256" key="2">
    <source>
        <dbReference type="ARBA" id="ARBA00022630"/>
    </source>
</evidence>
<dbReference type="PRINTS" id="PR00469">
    <property type="entry name" value="PNDRDTASEII"/>
</dbReference>
<proteinExistence type="predicted"/>
<feature type="domain" description="FAD/NAD(P)-binding" evidence="4">
    <location>
        <begin position="11"/>
        <end position="289"/>
    </location>
</feature>
<organism evidence="5 6">
    <name type="scientific">Pontivivens ytuae</name>
    <dbReference type="NCBI Taxonomy" id="2789856"/>
    <lineage>
        <taxon>Bacteria</taxon>
        <taxon>Pseudomonadati</taxon>
        <taxon>Pseudomonadota</taxon>
        <taxon>Alphaproteobacteria</taxon>
        <taxon>Rhodobacterales</taxon>
        <taxon>Paracoccaceae</taxon>
        <taxon>Pontivivens</taxon>
    </lineage>
</organism>
<evidence type="ECO:0000256" key="3">
    <source>
        <dbReference type="ARBA" id="ARBA00023002"/>
    </source>
</evidence>
<accession>A0A7S9LTI2</accession>
<keyword evidence="3" id="KW-0560">Oxidoreductase</keyword>
<evidence type="ECO:0000313" key="5">
    <source>
        <dbReference type="EMBL" id="QPH54450.1"/>
    </source>
</evidence>
<dbReference type="AlphaFoldDB" id="A0A7S9LTI2"/>
<dbReference type="GO" id="GO:0016491">
    <property type="term" value="F:oxidoreductase activity"/>
    <property type="evidence" value="ECO:0007669"/>
    <property type="project" value="UniProtKB-KW"/>
</dbReference>
<dbReference type="InterPro" id="IPR023753">
    <property type="entry name" value="FAD/NAD-binding_dom"/>
</dbReference>
<dbReference type="KEGG" id="poz:I0K15_01310"/>
<dbReference type="SUPFAM" id="SSF51905">
    <property type="entry name" value="FAD/NAD(P)-binding domain"/>
    <property type="match status" value="1"/>
</dbReference>
<keyword evidence="2" id="KW-0285">Flavoprotein</keyword>
<dbReference type="Proteomes" id="UP000594800">
    <property type="component" value="Chromosome"/>
</dbReference>
<gene>
    <name evidence="5" type="ORF">I0K15_01310</name>
</gene>
<sequence>MSPFDATPPVDAAVIGGSFAGLTAALYLARARCTVALFDDGLTRNRFATAGHGFLGMDGRSPEEMRAAGRRDVLAYPTVTLHEERVISVCSGEESFRLQTATGRTLAARRLVLACGMRDLLPELDGLAACWGRTVLQCPYCHGYEMADRPTGILFTGAPSLHQARILGDWSDDLVLFANGHEIAAEDRADLAARGIDVVEPEVARLEQRDGRLVALHLADGSKVARDVLYMVSEAEPACDLARQLGCAHEDGPFGPYVAVDDVQMTSVPGIYAAGDLARIGYSATWAAADGARAGAFCHQSLRVDANPYAKG</sequence>
<name>A0A7S9LTI2_9RHOB</name>
<dbReference type="Gene3D" id="3.50.50.60">
    <property type="entry name" value="FAD/NAD(P)-binding domain"/>
    <property type="match status" value="2"/>
</dbReference>
<dbReference type="InterPro" id="IPR050097">
    <property type="entry name" value="Ferredoxin-NADP_redctase_2"/>
</dbReference>
<evidence type="ECO:0000256" key="1">
    <source>
        <dbReference type="ARBA" id="ARBA00018719"/>
    </source>
</evidence>